<dbReference type="AlphaFoldDB" id="W1P473"/>
<dbReference type="HOGENOM" id="CLU_2323580_0_0_1"/>
<accession>W1P473</accession>
<protein>
    <submittedName>
        <fullName evidence="2">Uncharacterized protein</fullName>
    </submittedName>
</protein>
<name>W1P473_AMBTC</name>
<organism evidence="2 3">
    <name type="scientific">Amborella trichopoda</name>
    <dbReference type="NCBI Taxonomy" id="13333"/>
    <lineage>
        <taxon>Eukaryota</taxon>
        <taxon>Viridiplantae</taxon>
        <taxon>Streptophyta</taxon>
        <taxon>Embryophyta</taxon>
        <taxon>Tracheophyta</taxon>
        <taxon>Spermatophyta</taxon>
        <taxon>Magnoliopsida</taxon>
        <taxon>Amborellales</taxon>
        <taxon>Amborellaceae</taxon>
        <taxon>Amborella</taxon>
    </lineage>
</organism>
<evidence type="ECO:0000256" key="1">
    <source>
        <dbReference type="SAM" id="MobiDB-lite"/>
    </source>
</evidence>
<feature type="region of interest" description="Disordered" evidence="1">
    <location>
        <begin position="1"/>
        <end position="29"/>
    </location>
</feature>
<reference evidence="3" key="1">
    <citation type="journal article" date="2013" name="Science">
        <title>The Amborella genome and the evolution of flowering plants.</title>
        <authorList>
            <consortium name="Amborella Genome Project"/>
        </authorList>
    </citation>
    <scope>NUCLEOTIDE SEQUENCE [LARGE SCALE GENOMIC DNA]</scope>
</reference>
<feature type="compositionally biased region" description="Polar residues" evidence="1">
    <location>
        <begin position="87"/>
        <end position="99"/>
    </location>
</feature>
<evidence type="ECO:0000313" key="3">
    <source>
        <dbReference type="Proteomes" id="UP000017836"/>
    </source>
</evidence>
<dbReference type="Gramene" id="ERN02386">
    <property type="protein sequence ID" value="ERN02386"/>
    <property type="gene ID" value="AMTR_s00096p00098580"/>
</dbReference>
<dbReference type="EMBL" id="KI394634">
    <property type="protein sequence ID" value="ERN02386.1"/>
    <property type="molecule type" value="Genomic_DNA"/>
</dbReference>
<evidence type="ECO:0000313" key="2">
    <source>
        <dbReference type="EMBL" id="ERN02386.1"/>
    </source>
</evidence>
<sequence length="99" mass="10907">MSSDFGYSSSSNSEYLSPRGNDTDECSLGSLVPETVEGLEERNIEGVKERNIEGVKERNIEGVKERNIEGLEERNIEGRPLEYGETSAETGSEATDSMQ</sequence>
<dbReference type="Proteomes" id="UP000017836">
    <property type="component" value="Unassembled WGS sequence"/>
</dbReference>
<feature type="compositionally biased region" description="Low complexity" evidence="1">
    <location>
        <begin position="1"/>
        <end position="17"/>
    </location>
</feature>
<proteinExistence type="predicted"/>
<keyword evidence="3" id="KW-1185">Reference proteome</keyword>
<gene>
    <name evidence="2" type="ORF">AMTR_s00096p00098580</name>
</gene>
<feature type="region of interest" description="Disordered" evidence="1">
    <location>
        <begin position="75"/>
        <end position="99"/>
    </location>
</feature>